<comment type="caution">
    <text evidence="1">The sequence shown here is derived from an EMBL/GenBank/DDBJ whole genome shotgun (WGS) entry which is preliminary data.</text>
</comment>
<gene>
    <name evidence="1" type="ORF">DOS83_01170</name>
</gene>
<dbReference type="InterPro" id="IPR052550">
    <property type="entry name" value="Pyrimidine_5'-ntase_YjjG"/>
</dbReference>
<dbReference type="InterPro" id="IPR036412">
    <property type="entry name" value="HAD-like_sf"/>
</dbReference>
<organism evidence="1 2">
    <name type="scientific">Staphylococcus felis</name>
    <dbReference type="NCBI Taxonomy" id="46127"/>
    <lineage>
        <taxon>Bacteria</taxon>
        <taxon>Bacillati</taxon>
        <taxon>Bacillota</taxon>
        <taxon>Bacilli</taxon>
        <taxon>Bacillales</taxon>
        <taxon>Staphylococcaceae</taxon>
        <taxon>Staphylococcus</taxon>
    </lineage>
</organism>
<dbReference type="SFLD" id="SFLDS00003">
    <property type="entry name" value="Haloacid_Dehalogenase"/>
    <property type="match status" value="1"/>
</dbReference>
<sequence length="229" mass="26632">MSYKVILLDFDDTIVDFHDAEIKAYAYLMDQYQVPKHLHNYEQFKAINQAHWEAFQRGELSREEVLSFRFIETFKHYNMSIDGKKADMTFREGLANAPIKLLEGVEDLLAYTQNQFVLAIVTNGVKETQHKRLNQMNIKSKMQHIFISDELGVQKPKVAFFDKVFNVMSEYTKKDFMIVGDSLTSDIQGGINAGIDTCWFNHRQLDNHSGIEPTYTITHIKELVEILKK</sequence>
<dbReference type="RefSeq" id="WP_116093569.1">
    <property type="nucleotide sequence ID" value="NZ_QKXQ01000049.1"/>
</dbReference>
<dbReference type="PANTHER" id="PTHR47478">
    <property type="match status" value="1"/>
</dbReference>
<dbReference type="NCBIfam" id="TIGR01549">
    <property type="entry name" value="HAD-SF-IA-v1"/>
    <property type="match status" value="1"/>
</dbReference>
<dbReference type="SUPFAM" id="SSF56784">
    <property type="entry name" value="HAD-like"/>
    <property type="match status" value="1"/>
</dbReference>
<dbReference type="InterPro" id="IPR023198">
    <property type="entry name" value="PGP-like_dom2"/>
</dbReference>
<dbReference type="OrthoDB" id="9802350at2"/>
<dbReference type="InterPro" id="IPR011951">
    <property type="entry name" value="HAD-SF_hydro_IA_YjjG/PynA"/>
</dbReference>
<reference evidence="1 2" key="1">
    <citation type="journal article" date="2018" name="Vet. Microbiol.">
        <title>Characterisation of Staphylococcus felis isolated from cats using whole genome sequencing.</title>
        <authorList>
            <person name="Worthing K."/>
            <person name="Pang S."/>
            <person name="Trott D.J."/>
            <person name="Abraham S."/>
            <person name="Coombs G.W."/>
            <person name="Jordan D."/>
            <person name="McIntyre L."/>
            <person name="Davies M.R."/>
            <person name="Norris J."/>
        </authorList>
    </citation>
    <scope>NUCLEOTIDE SEQUENCE [LARGE SCALE GENOMIC DNA]</scope>
    <source>
        <strain evidence="1 2">F9</strain>
    </source>
</reference>
<dbReference type="InterPro" id="IPR041492">
    <property type="entry name" value="HAD_2"/>
</dbReference>
<evidence type="ECO:0000313" key="2">
    <source>
        <dbReference type="Proteomes" id="UP000256562"/>
    </source>
</evidence>
<dbReference type="Gene3D" id="1.10.150.240">
    <property type="entry name" value="Putative phosphatase, domain 2"/>
    <property type="match status" value="1"/>
</dbReference>
<dbReference type="Gene3D" id="3.40.50.1000">
    <property type="entry name" value="HAD superfamily/HAD-like"/>
    <property type="match status" value="1"/>
</dbReference>
<dbReference type="PANTHER" id="PTHR47478:SF1">
    <property type="entry name" value="PYRIMIDINE 5'-NUCLEOTIDASE YJJG"/>
    <property type="match status" value="1"/>
</dbReference>
<dbReference type="InterPro" id="IPR006439">
    <property type="entry name" value="HAD-SF_hydro_IA"/>
</dbReference>
<dbReference type="Pfam" id="PF13419">
    <property type="entry name" value="HAD_2"/>
    <property type="match status" value="1"/>
</dbReference>
<dbReference type="AlphaFoldDB" id="A0A3E0ISM2"/>
<accession>A0A3E0ISM2</accession>
<dbReference type="SFLD" id="SFLDG01129">
    <property type="entry name" value="C1.5:_HAD__Beta-PGM__Phosphata"/>
    <property type="match status" value="1"/>
</dbReference>
<protein>
    <submittedName>
        <fullName evidence="1">Noncanonical pyrimidine nucleotidase, YjjG family</fullName>
    </submittedName>
</protein>
<name>A0A3E0ISM2_9STAP</name>
<dbReference type="NCBIfam" id="TIGR02254">
    <property type="entry name" value="YjjG_YfnB"/>
    <property type="match status" value="1"/>
</dbReference>
<dbReference type="InterPro" id="IPR023214">
    <property type="entry name" value="HAD_sf"/>
</dbReference>
<evidence type="ECO:0000313" key="1">
    <source>
        <dbReference type="EMBL" id="REI00587.1"/>
    </source>
</evidence>
<dbReference type="EMBL" id="QKXQ01000049">
    <property type="protein sequence ID" value="REI00587.1"/>
    <property type="molecule type" value="Genomic_DNA"/>
</dbReference>
<proteinExistence type="predicted"/>
<dbReference type="Proteomes" id="UP000256562">
    <property type="component" value="Unassembled WGS sequence"/>
</dbReference>
<dbReference type="GO" id="GO:0008253">
    <property type="term" value="F:5'-nucleotidase activity"/>
    <property type="evidence" value="ECO:0007669"/>
    <property type="project" value="InterPro"/>
</dbReference>